<dbReference type="PANTHER" id="PTHR46430:SF3">
    <property type="entry name" value="ACTIVATOR OF C KINASE PROTEIN 1"/>
    <property type="match status" value="1"/>
</dbReference>
<feature type="compositionally biased region" description="Polar residues" evidence="2">
    <location>
        <begin position="625"/>
        <end position="639"/>
    </location>
</feature>
<dbReference type="AlphaFoldDB" id="A0A8H6CAB8"/>
<feature type="compositionally biased region" description="Basic and acidic residues" evidence="2">
    <location>
        <begin position="552"/>
        <end position="570"/>
    </location>
</feature>
<proteinExistence type="predicted"/>
<accession>A0A8H6CAB8</accession>
<feature type="compositionally biased region" description="Polar residues" evidence="2">
    <location>
        <begin position="491"/>
        <end position="504"/>
    </location>
</feature>
<keyword evidence="4" id="KW-1185">Reference proteome</keyword>
<comment type="caution">
    <text evidence="3">The sequence shown here is derived from an EMBL/GenBank/DDBJ whole genome shotgun (WGS) entry which is preliminary data.</text>
</comment>
<dbReference type="EMBL" id="JACCJB010000019">
    <property type="protein sequence ID" value="KAF6219556.1"/>
    <property type="molecule type" value="Genomic_DNA"/>
</dbReference>
<dbReference type="GeneID" id="59332434"/>
<feature type="compositionally biased region" description="Polar residues" evidence="2">
    <location>
        <begin position="525"/>
        <end position="539"/>
    </location>
</feature>
<dbReference type="Pfam" id="PF08238">
    <property type="entry name" value="Sel1"/>
    <property type="match status" value="7"/>
</dbReference>
<keyword evidence="1" id="KW-0677">Repeat</keyword>
<feature type="region of interest" description="Disordered" evidence="2">
    <location>
        <begin position="240"/>
        <end position="276"/>
    </location>
</feature>
<feature type="region of interest" description="Disordered" evidence="2">
    <location>
        <begin position="1190"/>
        <end position="1216"/>
    </location>
</feature>
<evidence type="ECO:0000256" key="2">
    <source>
        <dbReference type="SAM" id="MobiDB-lite"/>
    </source>
</evidence>
<organism evidence="3 4">
    <name type="scientific">Letharia lupina</name>
    <dbReference type="NCBI Taxonomy" id="560253"/>
    <lineage>
        <taxon>Eukaryota</taxon>
        <taxon>Fungi</taxon>
        <taxon>Dikarya</taxon>
        <taxon>Ascomycota</taxon>
        <taxon>Pezizomycotina</taxon>
        <taxon>Lecanoromycetes</taxon>
        <taxon>OSLEUM clade</taxon>
        <taxon>Lecanoromycetidae</taxon>
        <taxon>Lecanorales</taxon>
        <taxon>Lecanorineae</taxon>
        <taxon>Parmeliaceae</taxon>
        <taxon>Letharia</taxon>
    </lineage>
</organism>
<sequence length="1216" mass="134487">MAAHKDRPTKTSRPHMGLLENLTLRRMGTAQEVKRRTSVVALDGVVRRYFKVPVSHQVDPTDTTRIGQIKTTLTMAAMGGTEAGAKTGMEGGRPHNGHRGDQWRQDDILAMILEVEAYRNQKLQHPVEITITSRTRTTSRTNIVSHKVMNGTINQKQCTTMAYRNTTTASMSTMNFLTRPQTIRQQRSTTIVLLTATNRITKTPNTMLGILSKTEEVHTTEGSLQATSGMIDLLDSRKHQHLGSTRTNPTPPDLKTLSTRNPVSRPKRDSKLKATDRVIQTPISHDAVAWDNPFPTFPLRPNKVGYANSTGHDGAMGSTSLRDDSRQDKTYDNRPQTAGSKSSYALSPNGTEKLNGNDLQFQSNTPPSAISETNSNSKGGGYFDHQPQPERDAGQYRGTAQDRPRPRDNGRRGARVDQLKPIVNGRHSEDNRTRPSLPFDTRMDTEYERSRTLPTAISGANLGSARPPDQSAWQEPGFVAGYHGPEDRGYTPTSPANKSPQGSFPQPKPYSDEGRPTQVDAVVHAQSTGSRQPHAQNDSLGEFFDTYYDTSQDDHQPYLQHKDRQHRSPADEDMPNFDGGPAPSAGRRRGMTIDDHLQPQPRTQEFPPVPVPPRDDVRGDHRNDPSSNARHPRSRSQPNFKDRRSPRPPLDDGFDFGVPGAPDRPSATAPVRNEYGPSAHSTMASPNVRPDHYQQDRQYQGSMPLKGYRPNDHNRANMPPPAPATPLTAYQGNGPPDRYCSPPVQDGHSRQMGPPGGRPSPINNRTGPTSPPIASPSNPDALPSHPAPVRPGLMQSSPVNEAPKPVPLRQYDSTPSPMQLSSPTKNPGFSRSINIKQESLPVTHQELERLKQATTRNPDDPKNQLVLAKRMVEAASVLVDERADPRTRNKSREKYILDAHKIVKKLSNNGYSEATFYLADAYSRGSLGLESDTREAFKLYQSAAKAGHAQAAYRVAVCCEIGHEEGGGTSRDAVKAMQWYKRAATLGDTPAMYKMGIISLKGLLGQPKNAKEAVVWLKRAAERADEENPHALHELALLHEKPSSNEGVPRDEAYSKQLFAEAADLGYKFSQFRLGCTYEYGLMGCPVDPRQSIAWYSKAAVQEEHQSELALSGWYLTGSEGVLQQSDTEAYLWARKAAQSGLAKAEYAMGYFTEVGIGAPANLEDAKRWYWKSASQGFEKARGRLEELRRGNPAKQKTRVSRSAMRRNSEGECTIM</sequence>
<feature type="compositionally biased region" description="Basic and acidic residues" evidence="2">
    <location>
        <begin position="266"/>
        <end position="276"/>
    </location>
</feature>
<feature type="compositionally biased region" description="Polar residues" evidence="2">
    <location>
        <begin position="333"/>
        <end position="377"/>
    </location>
</feature>
<feature type="compositionally biased region" description="Basic and acidic residues" evidence="2">
    <location>
        <begin position="387"/>
        <end position="418"/>
    </location>
</feature>
<reference evidence="3 4" key="1">
    <citation type="journal article" date="2020" name="Genomics">
        <title>Complete, high-quality genomes from long-read metagenomic sequencing of two wolf lichen thalli reveals enigmatic genome architecture.</title>
        <authorList>
            <person name="McKenzie S.K."/>
            <person name="Walston R.F."/>
            <person name="Allen J.L."/>
        </authorList>
    </citation>
    <scope>NUCLEOTIDE SEQUENCE [LARGE SCALE GENOMIC DNA]</scope>
    <source>
        <strain evidence="3">WasteWater1</strain>
    </source>
</reference>
<evidence type="ECO:0000313" key="3">
    <source>
        <dbReference type="EMBL" id="KAF6219556.1"/>
    </source>
</evidence>
<dbReference type="InterPro" id="IPR011990">
    <property type="entry name" value="TPR-like_helical_dom_sf"/>
</dbReference>
<feature type="compositionally biased region" description="Basic and acidic residues" evidence="2">
    <location>
        <begin position="613"/>
        <end position="624"/>
    </location>
</feature>
<feature type="region of interest" description="Disordered" evidence="2">
    <location>
        <begin position="305"/>
        <end position="831"/>
    </location>
</feature>
<protein>
    <submittedName>
        <fullName evidence="3">Uncharacterized protein</fullName>
    </submittedName>
</protein>
<dbReference type="RefSeq" id="XP_037148991.1">
    <property type="nucleotide sequence ID" value="XM_037294944.1"/>
</dbReference>
<feature type="compositionally biased region" description="Basic and acidic residues" evidence="2">
    <location>
        <begin position="321"/>
        <end position="332"/>
    </location>
</feature>
<dbReference type="InterPro" id="IPR051726">
    <property type="entry name" value="Chitin_Synth_Reg"/>
</dbReference>
<dbReference type="Proteomes" id="UP000593566">
    <property type="component" value="Unassembled WGS sequence"/>
</dbReference>
<evidence type="ECO:0000256" key="1">
    <source>
        <dbReference type="ARBA" id="ARBA00022737"/>
    </source>
</evidence>
<dbReference type="InterPro" id="IPR006597">
    <property type="entry name" value="Sel1-like"/>
</dbReference>
<feature type="compositionally biased region" description="Basic and acidic residues" evidence="2">
    <location>
        <begin position="441"/>
        <end position="451"/>
    </location>
</feature>
<evidence type="ECO:0000313" key="4">
    <source>
        <dbReference type="Proteomes" id="UP000593566"/>
    </source>
</evidence>
<name>A0A8H6CAB8_9LECA</name>
<dbReference type="Gene3D" id="1.25.40.10">
    <property type="entry name" value="Tetratricopeptide repeat domain"/>
    <property type="match status" value="3"/>
</dbReference>
<dbReference type="PANTHER" id="PTHR46430">
    <property type="entry name" value="PROTEIN SKT5-RELATED"/>
    <property type="match status" value="1"/>
</dbReference>
<dbReference type="SMART" id="SM00671">
    <property type="entry name" value="SEL1"/>
    <property type="match status" value="7"/>
</dbReference>
<gene>
    <name evidence="3" type="ORF">HO133_004025</name>
</gene>
<dbReference type="SUPFAM" id="SSF81901">
    <property type="entry name" value="HCP-like"/>
    <property type="match status" value="2"/>
</dbReference>
<feature type="compositionally biased region" description="Polar residues" evidence="2">
    <location>
        <begin position="811"/>
        <end position="831"/>
    </location>
</feature>